<name>A0A6H5H876_9HEMI</name>
<sequence>MVVIFSRDGNVTFFTSCAGNSILILFEMPVIMKRSLIIDVKSVSHVRPFPPGEATGRSASASGIPSCSQGRRIDPSFTSDRSHRPSGQTGSLVVVCGPTRLFLQGSKCGSIPAWQDAANRCNFILLK</sequence>
<dbReference type="Proteomes" id="UP000479000">
    <property type="component" value="Unassembled WGS sequence"/>
</dbReference>
<feature type="compositionally biased region" description="Polar residues" evidence="1">
    <location>
        <begin position="57"/>
        <end position="69"/>
    </location>
</feature>
<keyword evidence="3" id="KW-1185">Reference proteome</keyword>
<proteinExistence type="predicted"/>
<evidence type="ECO:0000313" key="2">
    <source>
        <dbReference type="EMBL" id="CAB0013652.1"/>
    </source>
</evidence>
<reference evidence="2 3" key="1">
    <citation type="submission" date="2020-02" db="EMBL/GenBank/DDBJ databases">
        <authorList>
            <person name="Ferguson B K."/>
        </authorList>
    </citation>
    <scope>NUCLEOTIDE SEQUENCE [LARGE SCALE GENOMIC DNA]</scope>
</reference>
<feature type="region of interest" description="Disordered" evidence="1">
    <location>
        <begin position="49"/>
        <end position="90"/>
    </location>
</feature>
<dbReference type="EMBL" id="CADCXU010026933">
    <property type="protein sequence ID" value="CAB0013652.1"/>
    <property type="molecule type" value="Genomic_DNA"/>
</dbReference>
<gene>
    <name evidence="2" type="ORF">NTEN_LOCUS18244</name>
</gene>
<accession>A0A6H5H876</accession>
<evidence type="ECO:0000313" key="3">
    <source>
        <dbReference type="Proteomes" id="UP000479000"/>
    </source>
</evidence>
<organism evidence="2 3">
    <name type="scientific">Nesidiocoris tenuis</name>
    <dbReference type="NCBI Taxonomy" id="355587"/>
    <lineage>
        <taxon>Eukaryota</taxon>
        <taxon>Metazoa</taxon>
        <taxon>Ecdysozoa</taxon>
        <taxon>Arthropoda</taxon>
        <taxon>Hexapoda</taxon>
        <taxon>Insecta</taxon>
        <taxon>Pterygota</taxon>
        <taxon>Neoptera</taxon>
        <taxon>Paraneoptera</taxon>
        <taxon>Hemiptera</taxon>
        <taxon>Heteroptera</taxon>
        <taxon>Panheteroptera</taxon>
        <taxon>Cimicomorpha</taxon>
        <taxon>Miridae</taxon>
        <taxon>Dicyphina</taxon>
        <taxon>Nesidiocoris</taxon>
    </lineage>
</organism>
<protein>
    <submittedName>
        <fullName evidence="2">Uncharacterized protein</fullName>
    </submittedName>
</protein>
<evidence type="ECO:0000256" key="1">
    <source>
        <dbReference type="SAM" id="MobiDB-lite"/>
    </source>
</evidence>
<feature type="non-terminal residue" evidence="2">
    <location>
        <position position="127"/>
    </location>
</feature>
<dbReference type="AlphaFoldDB" id="A0A6H5H876"/>